<accession>A0A9Q9F1L7</accession>
<keyword evidence="3" id="KW-1185">Reference proteome</keyword>
<dbReference type="AlphaFoldDB" id="A0A9Q9F1L7"/>
<reference evidence="1 3" key="1">
    <citation type="submission" date="2019-09" db="EMBL/GenBank/DDBJ databases">
        <authorList>
            <person name="Mazhar S."/>
            <person name="Altermann E."/>
            <person name="Hill C."/>
            <person name="Mcauliffe O."/>
        </authorList>
    </citation>
    <scope>NUCLEOTIDE SEQUENCE [LARGE SCALE GENOMIC DNA]</scope>
    <source>
        <strain evidence="1 3">ATCC 51831</strain>
    </source>
</reference>
<dbReference type="RefSeq" id="WP_149458950.1">
    <property type="nucleotide sequence ID" value="NZ_CP073809.1"/>
</dbReference>
<evidence type="ECO:0000313" key="3">
    <source>
        <dbReference type="Proteomes" id="UP000295735"/>
    </source>
</evidence>
<dbReference type="PROSITE" id="PS51257">
    <property type="entry name" value="PROKAR_LIPOPROTEIN"/>
    <property type="match status" value="1"/>
</dbReference>
<evidence type="ECO:0000313" key="2">
    <source>
        <dbReference type="EMBL" id="UTH13885.1"/>
    </source>
</evidence>
<evidence type="ECO:0000313" key="4">
    <source>
        <dbReference type="Proteomes" id="UP001057381"/>
    </source>
</evidence>
<evidence type="ECO:0000313" key="1">
    <source>
        <dbReference type="EMBL" id="KAA1039555.1"/>
    </source>
</evidence>
<dbReference type="EMBL" id="CP073809">
    <property type="protein sequence ID" value="UTH13885.1"/>
    <property type="molecule type" value="Genomic_DNA"/>
</dbReference>
<sequence length="181" mass="20920">MKRLVVIIILLIVITGCSQHREHAKVQKQQEEVTTEQAKKAEETPAVNKALTVEDLFIQPHFMIKDFNVKTANNNVQYIIKYVIDPSASSYIEKHHPVLYINILYPDEILKSGHKSTSKTLKLTPAAGDVLDKEMIINDTFKPDFNVKSLTDPSHQLQLQIFKENKQLMHVFENLNDYRRH</sequence>
<dbReference type="Proteomes" id="UP001057381">
    <property type="component" value="Chromosome"/>
</dbReference>
<dbReference type="Proteomes" id="UP000295735">
    <property type="component" value="Unassembled WGS sequence"/>
</dbReference>
<reference evidence="2" key="2">
    <citation type="submission" date="2021-04" db="EMBL/GenBank/DDBJ databases">
        <title>Complete Genome Sequences of Macrococcus spp. from dog and cattle.</title>
        <authorList>
            <person name="Schwendener S."/>
            <person name="Perreten V."/>
        </authorList>
    </citation>
    <scope>NUCLEOTIDE SEQUENCE</scope>
    <source>
        <strain evidence="2">Epi0143-OL</strain>
    </source>
</reference>
<proteinExistence type="predicted"/>
<organism evidence="2 4">
    <name type="scientific">Macrococcus equipercicus</name>
    <dbReference type="NCBI Taxonomy" id="69967"/>
    <lineage>
        <taxon>Bacteria</taxon>
        <taxon>Bacillati</taxon>
        <taxon>Bacillota</taxon>
        <taxon>Bacilli</taxon>
        <taxon>Bacillales</taxon>
        <taxon>Staphylococcaceae</taxon>
        <taxon>Macrococcus</taxon>
    </lineage>
</organism>
<gene>
    <name evidence="1" type="ORF">ERX35_005630</name>
    <name evidence="2" type="ORF">KFV11_00480</name>
</gene>
<dbReference type="KEGG" id="mequ:KFV11_00480"/>
<dbReference type="EMBL" id="SCWC02000003">
    <property type="protein sequence ID" value="KAA1039555.1"/>
    <property type="molecule type" value="Genomic_DNA"/>
</dbReference>
<protein>
    <submittedName>
        <fullName evidence="2">Uncharacterized protein</fullName>
    </submittedName>
</protein>
<name>A0A9Q9F1L7_9STAP</name>
<dbReference type="OrthoDB" id="2973259at2"/>